<feature type="compositionally biased region" description="Polar residues" evidence="1">
    <location>
        <begin position="420"/>
        <end position="430"/>
    </location>
</feature>
<dbReference type="InterPro" id="IPR044926">
    <property type="entry name" value="RGS_subdomain_2"/>
</dbReference>
<dbReference type="GO" id="GO:0005085">
    <property type="term" value="F:guanyl-nucleotide exchange factor activity"/>
    <property type="evidence" value="ECO:0007669"/>
    <property type="project" value="InterPro"/>
</dbReference>
<sequence length="608" mass="66577">MKRERERKHDERERERERERENMTTEEERLLQVCESDDWADSLSSCCVSAADPAAAAARKPGAGPGSGPAGLLCRTLPGTSPSAPQSSDAGPFVRRPGARPEEHKQELLEPCYQPEEGPGVPEGGSGDDKGSIPQGPMLGLNCVQEQPVESLKDRVIWSRERVWVRKPNFKPHVPLYGFRRRSQSKDFQKRFFVLPFSSYVCASLRQFVRSIIVRTPSILNKECVDRRPRTERSPVALKHHFDPTGLVQRCVIIQRDENGFGLTVSGDNPVFVQLVKEDGAAMRAGVQTGDRIIKVNGTLVTHSNHIEVVKLIKSGSYVALTVLGRPPGLPHLPLDDELCPLSPCPLCTPLSCREGAGAGVRCPRNENSQSDSPLRADTQPDIQVTRADSADDTRPSPAADTSPTSHSSGDSGLQSSVSTADTSPTSHSSGDGGLQSSVLSSTDTPSSAPEDRRSEGHTLGTAGDSEDTHTQAGPSPPHLLQPHIIGAEDDYFEPEQINGQCSIFQSIDQLKTRPAHLSVFLHHVVSQFDPAPLLCFLFAELHKQTSAKESRRFFLEFHSLFLDRAANLKVPVPEAVAAELEIELELYFLTPKKITEVMQSNQPRLIC</sequence>
<feature type="region of interest" description="Disordered" evidence="1">
    <location>
        <begin position="51"/>
        <end position="134"/>
    </location>
</feature>
<dbReference type="SUPFAM" id="SSF48097">
    <property type="entry name" value="Regulator of G-protein signaling, RGS"/>
    <property type="match status" value="1"/>
</dbReference>
<dbReference type="GO" id="GO:0007186">
    <property type="term" value="P:G protein-coupled receptor signaling pathway"/>
    <property type="evidence" value="ECO:0007669"/>
    <property type="project" value="TreeGrafter"/>
</dbReference>
<dbReference type="GO" id="GO:0005737">
    <property type="term" value="C:cytoplasm"/>
    <property type="evidence" value="ECO:0007669"/>
    <property type="project" value="InterPro"/>
</dbReference>
<dbReference type="EMBL" id="JBBPFD010000005">
    <property type="protein sequence ID" value="KAK7926012.1"/>
    <property type="molecule type" value="Genomic_DNA"/>
</dbReference>
<dbReference type="Proteomes" id="UP001460270">
    <property type="component" value="Unassembled WGS sequence"/>
</dbReference>
<dbReference type="PROSITE" id="PS50106">
    <property type="entry name" value="PDZ"/>
    <property type="match status" value="1"/>
</dbReference>
<reference evidence="4" key="1">
    <citation type="submission" date="2024-04" db="EMBL/GenBank/DDBJ databases">
        <title>Salinicola lusitanus LLJ914,a marine bacterium isolated from the Okinawa Trough.</title>
        <authorList>
            <person name="Li J."/>
        </authorList>
    </citation>
    <scope>NUCLEOTIDE SEQUENCE [LARGE SCALE GENOMIC DNA]</scope>
</reference>
<proteinExistence type="predicted"/>
<feature type="compositionally biased region" description="Polar residues" evidence="1">
    <location>
        <begin position="78"/>
        <end position="89"/>
    </location>
</feature>
<feature type="region of interest" description="Disordered" evidence="1">
    <location>
        <begin position="363"/>
        <end position="483"/>
    </location>
</feature>
<evidence type="ECO:0000313" key="4">
    <source>
        <dbReference type="Proteomes" id="UP001460270"/>
    </source>
</evidence>
<dbReference type="CDD" id="cd23069">
    <property type="entry name" value="PDZ_ARHGEF11-12-like"/>
    <property type="match status" value="1"/>
</dbReference>
<dbReference type="Pfam" id="PF00595">
    <property type="entry name" value="PDZ"/>
    <property type="match status" value="1"/>
</dbReference>
<dbReference type="InterPro" id="IPR001478">
    <property type="entry name" value="PDZ"/>
</dbReference>
<protein>
    <recommendedName>
        <fullName evidence="2">PDZ domain-containing protein</fullName>
    </recommendedName>
</protein>
<feature type="compositionally biased region" description="Low complexity" evidence="1">
    <location>
        <begin position="406"/>
        <end position="419"/>
    </location>
</feature>
<dbReference type="Pfam" id="PF09128">
    <property type="entry name" value="RGS-like"/>
    <property type="match status" value="1"/>
</dbReference>
<dbReference type="SMART" id="SM00228">
    <property type="entry name" value="PDZ"/>
    <property type="match status" value="1"/>
</dbReference>
<feature type="domain" description="PDZ" evidence="2">
    <location>
        <begin position="251"/>
        <end position="328"/>
    </location>
</feature>
<comment type="caution">
    <text evidence="3">The sequence shown here is derived from an EMBL/GenBank/DDBJ whole genome shotgun (WGS) entry which is preliminary data.</text>
</comment>
<dbReference type="InterPro" id="IPR036034">
    <property type="entry name" value="PDZ_sf"/>
</dbReference>
<dbReference type="InterPro" id="IPR015212">
    <property type="entry name" value="RGS-like_dom"/>
</dbReference>
<dbReference type="PANTHER" id="PTHR45872">
    <property type="entry name" value="RHO GUANINE NUCLEOTIDE EXCHANGE FACTOR 2, ISOFORM D"/>
    <property type="match status" value="1"/>
</dbReference>
<dbReference type="Gene3D" id="2.30.42.10">
    <property type="match status" value="1"/>
</dbReference>
<evidence type="ECO:0000259" key="2">
    <source>
        <dbReference type="PROSITE" id="PS50106"/>
    </source>
</evidence>
<accession>A0AAW0PIP1</accession>
<dbReference type="Gene3D" id="1.10.167.10">
    <property type="entry name" value="Regulator of G-protein Signalling 4, domain 2"/>
    <property type="match status" value="1"/>
</dbReference>
<organism evidence="3 4">
    <name type="scientific">Mugilogobius chulae</name>
    <name type="common">yellowstripe goby</name>
    <dbReference type="NCBI Taxonomy" id="88201"/>
    <lineage>
        <taxon>Eukaryota</taxon>
        <taxon>Metazoa</taxon>
        <taxon>Chordata</taxon>
        <taxon>Craniata</taxon>
        <taxon>Vertebrata</taxon>
        <taxon>Euteleostomi</taxon>
        <taxon>Actinopterygii</taxon>
        <taxon>Neopterygii</taxon>
        <taxon>Teleostei</taxon>
        <taxon>Neoteleostei</taxon>
        <taxon>Acanthomorphata</taxon>
        <taxon>Gobiaria</taxon>
        <taxon>Gobiiformes</taxon>
        <taxon>Gobioidei</taxon>
        <taxon>Gobiidae</taxon>
        <taxon>Gobionellinae</taxon>
        <taxon>Mugilogobius</taxon>
    </lineage>
</organism>
<feature type="compositionally biased region" description="Low complexity" evidence="1">
    <location>
        <begin position="51"/>
        <end position="62"/>
    </location>
</feature>
<feature type="compositionally biased region" description="Low complexity" evidence="1">
    <location>
        <begin position="437"/>
        <end position="448"/>
    </location>
</feature>
<dbReference type="PANTHER" id="PTHR45872:SF3">
    <property type="entry name" value="RHO GUANINE NUCLEOTIDE EXCHANGE FACTOR 12"/>
    <property type="match status" value="1"/>
</dbReference>
<dbReference type="SUPFAM" id="SSF50156">
    <property type="entry name" value="PDZ domain-like"/>
    <property type="match status" value="1"/>
</dbReference>
<feature type="compositionally biased region" description="Basic and acidic residues" evidence="1">
    <location>
        <begin position="99"/>
        <end position="108"/>
    </location>
</feature>
<dbReference type="FunFam" id="2.30.42.10:FF:000033">
    <property type="entry name" value="Rho guanine nucleotide exchange factor (GEF) 11"/>
    <property type="match status" value="1"/>
</dbReference>
<dbReference type="AlphaFoldDB" id="A0AAW0PIP1"/>
<feature type="region of interest" description="Disordered" evidence="1">
    <location>
        <begin position="1"/>
        <end position="29"/>
    </location>
</feature>
<name>A0AAW0PIP1_9GOBI</name>
<gene>
    <name evidence="3" type="ORF">WMY93_008322</name>
</gene>
<evidence type="ECO:0000313" key="3">
    <source>
        <dbReference type="EMBL" id="KAK7926012.1"/>
    </source>
</evidence>
<keyword evidence="4" id="KW-1185">Reference proteome</keyword>
<dbReference type="GO" id="GO:0001664">
    <property type="term" value="F:G protein-coupled receptor binding"/>
    <property type="evidence" value="ECO:0007669"/>
    <property type="project" value="TreeGrafter"/>
</dbReference>
<dbReference type="InterPro" id="IPR036305">
    <property type="entry name" value="RGS_sf"/>
</dbReference>
<evidence type="ECO:0000256" key="1">
    <source>
        <dbReference type="SAM" id="MobiDB-lite"/>
    </source>
</evidence>